<dbReference type="Proteomes" id="UP000218263">
    <property type="component" value="Chromosome"/>
</dbReference>
<proteinExistence type="predicted"/>
<sequence>MNKKVLFPVLTVAIIAACFIPVTQQKSTLVKSPFLIIYSVLSNPFKWEQLAPGLKKVAVADSAKVSIENANASFRIKYPGIQINVQMKSGGFFVDEDINGQKASYSYILIPVADKFYNKTTVVSEEKTSAINYLIENIWPSASPGKHLALLKNFMENDSLHYGFKIFATGVPESNLIVMRKEVSKEKRFMEAAGMLTVLKQFVKDNNVKQMYPVIAQYLPKGKDSTQVNVGLYIDKEVSSGKEIIFTRMPKGGPLYAARFKGPFNKRNQAYLALRQYFMDHAYQTAIMPFETYFNDKLPVGDTDSVDMQVNFSTYPNDQPR</sequence>
<keyword evidence="2" id="KW-1185">Reference proteome</keyword>
<gene>
    <name evidence="1" type="ORF">MgSA37_01998</name>
</gene>
<dbReference type="KEGG" id="mgot:MgSA37_01998"/>
<organism evidence="1 2">
    <name type="scientific">Mucilaginibacter gotjawali</name>
    <dbReference type="NCBI Taxonomy" id="1550579"/>
    <lineage>
        <taxon>Bacteria</taxon>
        <taxon>Pseudomonadati</taxon>
        <taxon>Bacteroidota</taxon>
        <taxon>Sphingobacteriia</taxon>
        <taxon>Sphingobacteriales</taxon>
        <taxon>Sphingobacteriaceae</taxon>
        <taxon>Mucilaginibacter</taxon>
    </lineage>
</organism>
<dbReference type="InterPro" id="IPR011256">
    <property type="entry name" value="Reg_factor_effector_dom_sf"/>
</dbReference>
<protein>
    <submittedName>
        <fullName evidence="1">Uncharacterized protein</fullName>
    </submittedName>
</protein>
<accession>A0A0X8X105</accession>
<evidence type="ECO:0000313" key="1">
    <source>
        <dbReference type="EMBL" id="BAU53827.1"/>
    </source>
</evidence>
<dbReference type="Gene3D" id="3.20.80.10">
    <property type="entry name" value="Regulatory factor, effector binding domain"/>
    <property type="match status" value="1"/>
</dbReference>
<dbReference type="RefSeq" id="WP_096351533.1">
    <property type="nucleotide sequence ID" value="NZ_AP017313.1"/>
</dbReference>
<dbReference type="EMBL" id="AP017313">
    <property type="protein sequence ID" value="BAU53827.1"/>
    <property type="molecule type" value="Genomic_DNA"/>
</dbReference>
<reference evidence="1 2" key="1">
    <citation type="submission" date="2015-12" db="EMBL/GenBank/DDBJ databases">
        <title>Genome sequence of Mucilaginibacter gotjawali.</title>
        <authorList>
            <person name="Lee J.S."/>
            <person name="Lee K.C."/>
            <person name="Kim K.K."/>
            <person name="Lee B.W."/>
        </authorList>
    </citation>
    <scope>NUCLEOTIDE SEQUENCE [LARGE SCALE GENOMIC DNA]</scope>
    <source>
        <strain evidence="1 2">SA3-7</strain>
    </source>
</reference>
<evidence type="ECO:0000313" key="2">
    <source>
        <dbReference type="Proteomes" id="UP000218263"/>
    </source>
</evidence>
<dbReference type="PROSITE" id="PS51257">
    <property type="entry name" value="PROKAR_LIPOPROTEIN"/>
    <property type="match status" value="1"/>
</dbReference>
<name>A0A0X8X105_9SPHI</name>
<dbReference type="AlphaFoldDB" id="A0A0X8X105"/>